<evidence type="ECO:0000256" key="2">
    <source>
        <dbReference type="ARBA" id="ARBA00004651"/>
    </source>
</evidence>
<dbReference type="PANTHER" id="PTHR30477">
    <property type="entry name" value="ABC-TRANSPORTER METAL-BINDING PROTEIN"/>
    <property type="match status" value="1"/>
</dbReference>
<protein>
    <recommendedName>
        <fullName evidence="12">High-affinity zinc uptake system membrane protein ZnuB</fullName>
    </recommendedName>
</protein>
<feature type="transmembrane region" description="Helical" evidence="14">
    <location>
        <begin position="244"/>
        <end position="262"/>
    </location>
</feature>
<keyword evidence="5" id="KW-1003">Cell membrane</keyword>
<evidence type="ECO:0000256" key="10">
    <source>
        <dbReference type="ARBA" id="ARBA00023065"/>
    </source>
</evidence>
<evidence type="ECO:0000313" key="16">
    <source>
        <dbReference type="Proteomes" id="UP000664800"/>
    </source>
</evidence>
<dbReference type="RefSeq" id="WP_276728464.1">
    <property type="nucleotide sequence ID" value="NZ_JAFKMR010000012.1"/>
</dbReference>
<name>A0A8I1MV86_THIA3</name>
<evidence type="ECO:0000256" key="13">
    <source>
        <dbReference type="RuleBase" id="RU003943"/>
    </source>
</evidence>
<evidence type="ECO:0000256" key="8">
    <source>
        <dbReference type="ARBA" id="ARBA00022906"/>
    </source>
</evidence>
<dbReference type="PANTHER" id="PTHR30477:SF23">
    <property type="entry name" value="HIGH-AFFINITY ZINC UPTAKE SYSTEM MEMBRANE PROTEIN ZNUB"/>
    <property type="match status" value="1"/>
</dbReference>
<gene>
    <name evidence="15" type="ORF">J0I24_04560</name>
</gene>
<evidence type="ECO:0000256" key="3">
    <source>
        <dbReference type="ARBA" id="ARBA00008034"/>
    </source>
</evidence>
<dbReference type="Proteomes" id="UP000664800">
    <property type="component" value="Unassembled WGS sequence"/>
</dbReference>
<evidence type="ECO:0000256" key="5">
    <source>
        <dbReference type="ARBA" id="ARBA00022475"/>
    </source>
</evidence>
<keyword evidence="4 13" id="KW-0813">Transport</keyword>
<dbReference type="InterPro" id="IPR001626">
    <property type="entry name" value="ABC_TroCD"/>
</dbReference>
<reference evidence="15" key="1">
    <citation type="submission" date="2021-02" db="EMBL/GenBank/DDBJ databases">
        <title>Thiocyanate and organic carbon inputs drive convergent selection for specific autotrophic Afipia and Thiobacillus strains within complex microbiomes.</title>
        <authorList>
            <person name="Huddy R.J."/>
            <person name="Sachdeva R."/>
            <person name="Kadzinga F."/>
            <person name="Kantor R.S."/>
            <person name="Harrison S.T.L."/>
            <person name="Banfield J.F."/>
        </authorList>
    </citation>
    <scope>NUCLEOTIDE SEQUENCE</scope>
    <source>
        <strain evidence="15">SCN18_13_7_16_R3_B_64_19</strain>
    </source>
</reference>
<keyword evidence="6 13" id="KW-0812">Transmembrane</keyword>
<dbReference type="Pfam" id="PF00950">
    <property type="entry name" value="ABC-3"/>
    <property type="match status" value="1"/>
</dbReference>
<dbReference type="GO" id="GO:0055085">
    <property type="term" value="P:transmembrane transport"/>
    <property type="evidence" value="ECO:0007669"/>
    <property type="project" value="InterPro"/>
</dbReference>
<dbReference type="GO" id="GO:0010043">
    <property type="term" value="P:response to zinc ion"/>
    <property type="evidence" value="ECO:0007669"/>
    <property type="project" value="TreeGrafter"/>
</dbReference>
<evidence type="ECO:0000256" key="4">
    <source>
        <dbReference type="ARBA" id="ARBA00022448"/>
    </source>
</evidence>
<evidence type="ECO:0000256" key="14">
    <source>
        <dbReference type="SAM" id="Phobius"/>
    </source>
</evidence>
<comment type="similarity">
    <text evidence="3 13">Belongs to the ABC-3 integral membrane protein family.</text>
</comment>
<feature type="transmembrane region" description="Helical" evidence="14">
    <location>
        <begin position="53"/>
        <end position="77"/>
    </location>
</feature>
<feature type="transmembrane region" description="Helical" evidence="14">
    <location>
        <begin position="9"/>
        <end position="33"/>
    </location>
</feature>
<evidence type="ECO:0000313" key="15">
    <source>
        <dbReference type="EMBL" id="MBN8743562.1"/>
    </source>
</evidence>
<keyword evidence="9 14" id="KW-1133">Transmembrane helix</keyword>
<comment type="subcellular location">
    <subcellularLocation>
        <location evidence="2 13">Cell membrane</location>
        <topology evidence="2 13">Multi-pass membrane protein</topology>
    </subcellularLocation>
</comment>
<evidence type="ECO:0000256" key="1">
    <source>
        <dbReference type="ARBA" id="ARBA00002313"/>
    </source>
</evidence>
<dbReference type="SUPFAM" id="SSF81345">
    <property type="entry name" value="ABC transporter involved in vitamin B12 uptake, BtuC"/>
    <property type="match status" value="1"/>
</dbReference>
<dbReference type="Gene3D" id="1.10.3470.10">
    <property type="entry name" value="ABC transporter involved in vitamin B12 uptake, BtuC"/>
    <property type="match status" value="1"/>
</dbReference>
<organism evidence="15 16">
    <name type="scientific">Thiomonas arsenitoxydans (strain DSM 22701 / CIP 110005 / 3As)</name>
    <dbReference type="NCBI Taxonomy" id="426114"/>
    <lineage>
        <taxon>Bacteria</taxon>
        <taxon>Pseudomonadati</taxon>
        <taxon>Pseudomonadota</taxon>
        <taxon>Betaproteobacteria</taxon>
        <taxon>Burkholderiales</taxon>
        <taxon>Thiomonas</taxon>
    </lineage>
</organism>
<sequence>MTEFLLPDFVWRALIGGVGVALLAGPLGCFVVWRRMAYFGETLAHSAFLGVALGLLLHLDPVFGVLAVSVVIALVLARRQPAEGIAEDTLLGLLAHTSLALGLVVLAFMEDVRVDLFSYLFGDILALRAADLGWILLIDVVGLSLLAWLWQGLLALTVHEELAAVEGRRVKWLQLAFMLVLAVFVALAMKLVGILLTVAMLIIPAAAARRLARTPVQMALGAAAIGAVAVLLGLLASLHSDLPSGPAMVVAAALLFLLLRVLPQRG</sequence>
<dbReference type="InterPro" id="IPR037294">
    <property type="entry name" value="ABC_BtuC-like"/>
</dbReference>
<keyword evidence="7" id="KW-0862">Zinc</keyword>
<comment type="caution">
    <text evidence="15">The sequence shown here is derived from an EMBL/GenBank/DDBJ whole genome shotgun (WGS) entry which is preliminary data.</text>
</comment>
<evidence type="ECO:0000256" key="11">
    <source>
        <dbReference type="ARBA" id="ARBA00023136"/>
    </source>
</evidence>
<proteinExistence type="inferred from homology"/>
<keyword evidence="11 14" id="KW-0472">Membrane</keyword>
<evidence type="ECO:0000256" key="12">
    <source>
        <dbReference type="ARBA" id="ARBA00040080"/>
    </source>
</evidence>
<evidence type="ECO:0000256" key="9">
    <source>
        <dbReference type="ARBA" id="ARBA00022989"/>
    </source>
</evidence>
<dbReference type="AlphaFoldDB" id="A0A8I1MV86"/>
<keyword evidence="8" id="KW-0864">Zinc transport</keyword>
<dbReference type="EMBL" id="JAFKMR010000012">
    <property type="protein sequence ID" value="MBN8743562.1"/>
    <property type="molecule type" value="Genomic_DNA"/>
</dbReference>
<comment type="function">
    <text evidence="1">Involved in the high-affinity zinc uptake transport system.</text>
</comment>
<dbReference type="GO" id="GO:0043190">
    <property type="term" value="C:ATP-binding cassette (ABC) transporter complex"/>
    <property type="evidence" value="ECO:0007669"/>
    <property type="project" value="InterPro"/>
</dbReference>
<feature type="transmembrane region" description="Helical" evidence="14">
    <location>
        <begin position="219"/>
        <end position="238"/>
    </location>
</feature>
<dbReference type="GO" id="GO:0006829">
    <property type="term" value="P:zinc ion transport"/>
    <property type="evidence" value="ECO:0007669"/>
    <property type="project" value="UniProtKB-KW"/>
</dbReference>
<evidence type="ECO:0000256" key="6">
    <source>
        <dbReference type="ARBA" id="ARBA00022692"/>
    </source>
</evidence>
<accession>A0A8I1MV86</accession>
<evidence type="ECO:0000256" key="7">
    <source>
        <dbReference type="ARBA" id="ARBA00022833"/>
    </source>
</evidence>
<keyword evidence="10" id="KW-0406">Ion transport</keyword>
<feature type="transmembrane region" description="Helical" evidence="14">
    <location>
        <begin position="89"/>
        <end position="109"/>
    </location>
</feature>